<keyword evidence="9 11" id="KW-0472">Membrane</keyword>
<evidence type="ECO:0000313" key="13">
    <source>
        <dbReference type="Proteomes" id="UP001153069"/>
    </source>
</evidence>
<name>A0A9N8H8A7_9STRA</name>
<dbReference type="PANTHER" id="PTHR12317:SF63">
    <property type="entry name" value="DIACYLGLYCEROL O-ACYLTRANSFERASE 2"/>
    <property type="match status" value="1"/>
</dbReference>
<dbReference type="AlphaFoldDB" id="A0A9N8H8A7"/>
<comment type="subcellular location">
    <subcellularLocation>
        <location evidence="1 11">Endoplasmic reticulum membrane</location>
        <topology evidence="1 11">Multi-pass membrane protein</topology>
    </subcellularLocation>
</comment>
<dbReference type="InterPro" id="IPR007130">
    <property type="entry name" value="DAGAT"/>
</dbReference>
<dbReference type="Pfam" id="PF03982">
    <property type="entry name" value="DAGAT"/>
    <property type="match status" value="1"/>
</dbReference>
<evidence type="ECO:0000256" key="11">
    <source>
        <dbReference type="RuleBase" id="RU367023"/>
    </source>
</evidence>
<keyword evidence="7 11" id="KW-1133">Transmembrane helix</keyword>
<dbReference type="GO" id="GO:0019432">
    <property type="term" value="P:triglyceride biosynthetic process"/>
    <property type="evidence" value="ECO:0007669"/>
    <property type="project" value="TreeGrafter"/>
</dbReference>
<protein>
    <recommendedName>
        <fullName evidence="11">Acyltransferase</fullName>
        <ecNumber evidence="11">2.3.1.-</ecNumber>
    </recommendedName>
</protein>
<evidence type="ECO:0000256" key="2">
    <source>
        <dbReference type="ARBA" id="ARBA00005420"/>
    </source>
</evidence>
<evidence type="ECO:0000256" key="8">
    <source>
        <dbReference type="ARBA" id="ARBA00023098"/>
    </source>
</evidence>
<dbReference type="EC" id="2.3.1.-" evidence="11"/>
<reference evidence="12" key="1">
    <citation type="submission" date="2020-06" db="EMBL/GenBank/DDBJ databases">
        <authorList>
            <consortium name="Plant Systems Biology data submission"/>
        </authorList>
    </citation>
    <scope>NUCLEOTIDE SEQUENCE</scope>
    <source>
        <strain evidence="12">D6</strain>
    </source>
</reference>
<comment type="similarity">
    <text evidence="2 11">Belongs to the diacylglycerol acyltransferase family.</text>
</comment>
<evidence type="ECO:0000313" key="12">
    <source>
        <dbReference type="EMBL" id="CAB9503050.1"/>
    </source>
</evidence>
<dbReference type="GO" id="GO:0005789">
    <property type="term" value="C:endoplasmic reticulum membrane"/>
    <property type="evidence" value="ECO:0007669"/>
    <property type="project" value="UniProtKB-SubCell"/>
</dbReference>
<evidence type="ECO:0000256" key="5">
    <source>
        <dbReference type="ARBA" id="ARBA00022692"/>
    </source>
</evidence>
<evidence type="ECO:0000256" key="9">
    <source>
        <dbReference type="ARBA" id="ARBA00023136"/>
    </source>
</evidence>
<evidence type="ECO:0000256" key="4">
    <source>
        <dbReference type="ARBA" id="ARBA00022679"/>
    </source>
</evidence>
<keyword evidence="10 12" id="KW-0012">Acyltransferase</keyword>
<keyword evidence="3" id="KW-0444">Lipid biosynthesis</keyword>
<feature type="transmembrane region" description="Helical" evidence="11">
    <location>
        <begin position="33"/>
        <end position="57"/>
    </location>
</feature>
<keyword evidence="6 11" id="KW-0256">Endoplasmic reticulum</keyword>
<gene>
    <name evidence="12" type="ORF">SEMRO_154_G070190.1</name>
</gene>
<sequence length="363" mass="41045">MPQVPCSLYPSPSKPPHVLLQVPGDPWTWQKQAILTGSSLVLIGSLAWVPACYVWAYKRWKAVKDKRRKALYGALMFALTALFVAGPQRRPWFGKHIGFNKWKIWHLWCQFMALEVWKDSRAQLAASAAHEEYKSAQSITAIVPHGIFPFSIGLAGIPEVAEKAFGRVRIAIATATNLFPVVRDIVSIVNTVDVSRTAVHEALTDGARLALLPGGIPEMFEGYPRQLTHPDDEFAIIPNGFVRMAIQHKIPLMPVYCFGATKWFKRVRLPEWLEALSLKLRIGICIFYGASGLPIPFRQKAFYIMGDAIQLPAEIQQSPIDASQEEVMTKELHQQFCEELMRMFENNKEVYGWGHKVLHLVTR</sequence>
<dbReference type="EMBL" id="CAICTM010000153">
    <property type="protein sequence ID" value="CAB9503050.1"/>
    <property type="molecule type" value="Genomic_DNA"/>
</dbReference>
<evidence type="ECO:0000256" key="7">
    <source>
        <dbReference type="ARBA" id="ARBA00022989"/>
    </source>
</evidence>
<dbReference type="OrthoDB" id="264532at2759"/>
<keyword evidence="8" id="KW-0443">Lipid metabolism</keyword>
<evidence type="ECO:0000256" key="1">
    <source>
        <dbReference type="ARBA" id="ARBA00004477"/>
    </source>
</evidence>
<evidence type="ECO:0000256" key="3">
    <source>
        <dbReference type="ARBA" id="ARBA00022516"/>
    </source>
</evidence>
<comment type="caution">
    <text evidence="12">The sequence shown here is derived from an EMBL/GenBank/DDBJ whole genome shotgun (WGS) entry which is preliminary data.</text>
</comment>
<dbReference type="Proteomes" id="UP001153069">
    <property type="component" value="Unassembled WGS sequence"/>
</dbReference>
<organism evidence="12 13">
    <name type="scientific">Seminavis robusta</name>
    <dbReference type="NCBI Taxonomy" id="568900"/>
    <lineage>
        <taxon>Eukaryota</taxon>
        <taxon>Sar</taxon>
        <taxon>Stramenopiles</taxon>
        <taxon>Ochrophyta</taxon>
        <taxon>Bacillariophyta</taxon>
        <taxon>Bacillariophyceae</taxon>
        <taxon>Bacillariophycidae</taxon>
        <taxon>Naviculales</taxon>
        <taxon>Naviculaceae</taxon>
        <taxon>Seminavis</taxon>
    </lineage>
</organism>
<accession>A0A9N8H8A7</accession>
<evidence type="ECO:0000256" key="6">
    <source>
        <dbReference type="ARBA" id="ARBA00022824"/>
    </source>
</evidence>
<feature type="transmembrane region" description="Helical" evidence="11">
    <location>
        <begin position="69"/>
        <end position="86"/>
    </location>
</feature>
<dbReference type="GO" id="GO:0004144">
    <property type="term" value="F:diacylglycerol O-acyltransferase activity"/>
    <property type="evidence" value="ECO:0007669"/>
    <property type="project" value="TreeGrafter"/>
</dbReference>
<dbReference type="PANTHER" id="PTHR12317">
    <property type="entry name" value="DIACYLGLYCEROL O-ACYLTRANSFERASE"/>
    <property type="match status" value="1"/>
</dbReference>
<keyword evidence="4 11" id="KW-0808">Transferase</keyword>
<keyword evidence="13" id="KW-1185">Reference proteome</keyword>
<proteinExistence type="inferred from homology"/>
<evidence type="ECO:0000256" key="10">
    <source>
        <dbReference type="ARBA" id="ARBA00023315"/>
    </source>
</evidence>
<keyword evidence="5 11" id="KW-0812">Transmembrane</keyword>